<dbReference type="PANTHER" id="PTHR45704">
    <property type="entry name" value="RAS-LIKE FAMILY MEMBER 11"/>
    <property type="match status" value="1"/>
</dbReference>
<dbReference type="SUPFAM" id="SSF52540">
    <property type="entry name" value="P-loop containing nucleoside triphosphate hydrolases"/>
    <property type="match status" value="1"/>
</dbReference>
<feature type="region of interest" description="Disordered" evidence="5">
    <location>
        <begin position="39"/>
        <end position="92"/>
    </location>
</feature>
<accession>A0AAW0UMB1</accession>
<dbReference type="NCBIfam" id="TIGR00231">
    <property type="entry name" value="small_GTP"/>
    <property type="match status" value="1"/>
</dbReference>
<dbReference type="Gene3D" id="3.40.50.300">
    <property type="entry name" value="P-loop containing nucleotide triphosphate hydrolases"/>
    <property type="match status" value="1"/>
</dbReference>
<evidence type="ECO:0000313" key="6">
    <source>
        <dbReference type="EMBL" id="KAK8400646.1"/>
    </source>
</evidence>
<keyword evidence="7" id="KW-1185">Reference proteome</keyword>
<dbReference type="EMBL" id="JARAKH010000009">
    <property type="protein sequence ID" value="KAK8400646.1"/>
    <property type="molecule type" value="Genomic_DNA"/>
</dbReference>
<name>A0AAW0UMB1_SCYPA</name>
<dbReference type="Pfam" id="PF00071">
    <property type="entry name" value="Ras"/>
    <property type="match status" value="1"/>
</dbReference>
<dbReference type="PROSITE" id="PS51421">
    <property type="entry name" value="RAS"/>
    <property type="match status" value="1"/>
</dbReference>
<organism evidence="6 7">
    <name type="scientific">Scylla paramamosain</name>
    <name type="common">Mud crab</name>
    <dbReference type="NCBI Taxonomy" id="85552"/>
    <lineage>
        <taxon>Eukaryota</taxon>
        <taxon>Metazoa</taxon>
        <taxon>Ecdysozoa</taxon>
        <taxon>Arthropoda</taxon>
        <taxon>Crustacea</taxon>
        <taxon>Multicrustacea</taxon>
        <taxon>Malacostraca</taxon>
        <taxon>Eumalacostraca</taxon>
        <taxon>Eucarida</taxon>
        <taxon>Decapoda</taxon>
        <taxon>Pleocyemata</taxon>
        <taxon>Brachyura</taxon>
        <taxon>Eubrachyura</taxon>
        <taxon>Portunoidea</taxon>
        <taxon>Portunidae</taxon>
        <taxon>Portuninae</taxon>
        <taxon>Scylla</taxon>
    </lineage>
</organism>
<dbReference type="Proteomes" id="UP001487740">
    <property type="component" value="Unassembled WGS sequence"/>
</dbReference>
<dbReference type="InterPro" id="IPR027417">
    <property type="entry name" value="P-loop_NTPase"/>
</dbReference>
<dbReference type="SMART" id="SM00174">
    <property type="entry name" value="RHO"/>
    <property type="match status" value="1"/>
</dbReference>
<sequence>MCVCVCVCVCVVHTQPILNQYHHTLTGLRSLSAGMSGRGSLGGGMFTPPTPRRSRSSASTPPARKREERRARHTTTIATPSLPPSTTCQATPPTSAITTAAVTTTTTTITTTAVPSTTVTDAPTTRTSGSSTNVTHPTTTTTTATTITITITTTASATSTSSSSPSRGHSSSSHQLSPWSGSASLSSPSSGKKNCSSPDSRLVVLGYPAVGKSALVVRFLTGRFIWEYDPTLEAAYRHHTMVDDEVAVMDILDTAGQGDGPVREGLARWGEGFLLVFSVTDRASFSFLQPLHAALATARTTPNFPCVVVANKTDLGHITSVSEAEAVSLAGELGASLFFTSASDGGPSIQAAFTELHRDVVRRRWTRRRRSSAKTVIEGFYKMFSR</sequence>
<dbReference type="SMART" id="SM00173">
    <property type="entry name" value="RAS"/>
    <property type="match status" value="1"/>
</dbReference>
<gene>
    <name evidence="6" type="ORF">O3P69_002448</name>
</gene>
<dbReference type="PROSITE" id="PS51419">
    <property type="entry name" value="RAB"/>
    <property type="match status" value="1"/>
</dbReference>
<dbReference type="EC" id="3.6.5.2" evidence="2"/>
<comment type="catalytic activity">
    <reaction evidence="4">
        <text>GTP + H2O = GDP + phosphate + H(+)</text>
        <dbReference type="Rhea" id="RHEA:19669"/>
        <dbReference type="ChEBI" id="CHEBI:15377"/>
        <dbReference type="ChEBI" id="CHEBI:15378"/>
        <dbReference type="ChEBI" id="CHEBI:37565"/>
        <dbReference type="ChEBI" id="CHEBI:43474"/>
        <dbReference type="ChEBI" id="CHEBI:58189"/>
        <dbReference type="EC" id="3.6.5.2"/>
    </reaction>
</comment>
<evidence type="ECO:0000313" key="7">
    <source>
        <dbReference type="Proteomes" id="UP001487740"/>
    </source>
</evidence>
<evidence type="ECO:0000256" key="3">
    <source>
        <dbReference type="ARBA" id="ARBA00022801"/>
    </source>
</evidence>
<comment type="similarity">
    <text evidence="1">Belongs to the small GTPase superfamily. Ras family.</text>
</comment>
<dbReference type="AlphaFoldDB" id="A0AAW0UMB1"/>
<dbReference type="GO" id="GO:0003925">
    <property type="term" value="F:G protein activity"/>
    <property type="evidence" value="ECO:0007669"/>
    <property type="project" value="UniProtKB-EC"/>
</dbReference>
<dbReference type="InterPro" id="IPR051065">
    <property type="entry name" value="Ras-related_GTPase"/>
</dbReference>
<dbReference type="InterPro" id="IPR001806">
    <property type="entry name" value="Small_GTPase"/>
</dbReference>
<evidence type="ECO:0000256" key="5">
    <source>
        <dbReference type="SAM" id="MobiDB-lite"/>
    </source>
</evidence>
<feature type="region of interest" description="Disordered" evidence="5">
    <location>
        <begin position="116"/>
        <end position="139"/>
    </location>
</feature>
<dbReference type="PRINTS" id="PR00449">
    <property type="entry name" value="RASTRNSFRMNG"/>
</dbReference>
<evidence type="ECO:0000256" key="4">
    <source>
        <dbReference type="ARBA" id="ARBA00048098"/>
    </source>
</evidence>
<protein>
    <recommendedName>
        <fullName evidence="2">small monomeric GTPase</fullName>
        <ecNumber evidence="2">3.6.5.2</ecNumber>
    </recommendedName>
</protein>
<reference evidence="6 7" key="1">
    <citation type="submission" date="2023-03" db="EMBL/GenBank/DDBJ databases">
        <title>High-quality genome of Scylla paramamosain provides insights in environmental adaptation.</title>
        <authorList>
            <person name="Zhang L."/>
        </authorList>
    </citation>
    <scope>NUCLEOTIDE SEQUENCE [LARGE SCALE GENOMIC DNA]</scope>
    <source>
        <strain evidence="6">LZ_2023a</strain>
        <tissue evidence="6">Muscle</tissue>
    </source>
</reference>
<dbReference type="GO" id="GO:0005525">
    <property type="term" value="F:GTP binding"/>
    <property type="evidence" value="ECO:0007669"/>
    <property type="project" value="InterPro"/>
</dbReference>
<evidence type="ECO:0000256" key="2">
    <source>
        <dbReference type="ARBA" id="ARBA00011984"/>
    </source>
</evidence>
<keyword evidence="3" id="KW-0378">Hydrolase</keyword>
<proteinExistence type="inferred from homology"/>
<dbReference type="SMART" id="SM00175">
    <property type="entry name" value="RAB"/>
    <property type="match status" value="1"/>
</dbReference>
<comment type="caution">
    <text evidence="6">The sequence shown here is derived from an EMBL/GenBank/DDBJ whole genome shotgun (WGS) entry which is preliminary data.</text>
</comment>
<evidence type="ECO:0000256" key="1">
    <source>
        <dbReference type="ARBA" id="ARBA00008344"/>
    </source>
</evidence>
<dbReference type="InterPro" id="IPR005225">
    <property type="entry name" value="Small_GTP-bd"/>
</dbReference>
<feature type="region of interest" description="Disordered" evidence="5">
    <location>
        <begin position="154"/>
        <end position="197"/>
    </location>
</feature>